<dbReference type="Pfam" id="PF00293">
    <property type="entry name" value="NUDIX"/>
    <property type="match status" value="1"/>
</dbReference>
<gene>
    <name evidence="4" type="ORF">AVDCRST_MAG86-3925</name>
</gene>
<dbReference type="InterPro" id="IPR000086">
    <property type="entry name" value="NUDIX_hydrolase_dom"/>
</dbReference>
<dbReference type="GO" id="GO:0016787">
    <property type="term" value="F:hydrolase activity"/>
    <property type="evidence" value="ECO:0007669"/>
    <property type="project" value="UniProtKB-KW"/>
</dbReference>
<comment type="cofactor">
    <cofactor evidence="1">
        <name>Mg(2+)</name>
        <dbReference type="ChEBI" id="CHEBI:18420"/>
    </cofactor>
</comment>
<dbReference type="PANTHER" id="PTHR43046">
    <property type="entry name" value="GDP-MANNOSE MANNOSYL HYDROLASE"/>
    <property type="match status" value="1"/>
</dbReference>
<evidence type="ECO:0000259" key="3">
    <source>
        <dbReference type="PROSITE" id="PS51462"/>
    </source>
</evidence>
<evidence type="ECO:0000256" key="1">
    <source>
        <dbReference type="ARBA" id="ARBA00001946"/>
    </source>
</evidence>
<feature type="domain" description="Nudix hydrolase" evidence="3">
    <location>
        <begin position="15"/>
        <end position="147"/>
    </location>
</feature>
<dbReference type="PROSITE" id="PS51462">
    <property type="entry name" value="NUDIX"/>
    <property type="match status" value="1"/>
</dbReference>
<dbReference type="InterPro" id="IPR015797">
    <property type="entry name" value="NUDIX_hydrolase-like_dom_sf"/>
</dbReference>
<evidence type="ECO:0000256" key="2">
    <source>
        <dbReference type="ARBA" id="ARBA00022801"/>
    </source>
</evidence>
<dbReference type="PRINTS" id="PR00502">
    <property type="entry name" value="NUDIXFAMILY"/>
</dbReference>
<keyword evidence="2" id="KW-0378">Hydrolase</keyword>
<dbReference type="Gene3D" id="3.90.79.10">
    <property type="entry name" value="Nucleoside Triphosphate Pyrophosphohydrolase"/>
    <property type="match status" value="1"/>
</dbReference>
<evidence type="ECO:0000313" key="4">
    <source>
        <dbReference type="EMBL" id="CAA9587836.1"/>
    </source>
</evidence>
<dbReference type="EMBL" id="CADCWP010000351">
    <property type="protein sequence ID" value="CAA9587836.1"/>
    <property type="molecule type" value="Genomic_DNA"/>
</dbReference>
<name>A0A6J4VWK4_9DEIN</name>
<dbReference type="CDD" id="cd04677">
    <property type="entry name" value="NUDIX_Hydrolase"/>
    <property type="match status" value="1"/>
</dbReference>
<accession>A0A6J4VWK4</accession>
<proteinExistence type="predicted"/>
<reference evidence="4" key="1">
    <citation type="submission" date="2020-02" db="EMBL/GenBank/DDBJ databases">
        <authorList>
            <person name="Meier V. D."/>
        </authorList>
    </citation>
    <scope>NUCLEOTIDE SEQUENCE</scope>
    <source>
        <strain evidence="4">AVDCRST_MAG86</strain>
    </source>
</reference>
<sequence>MSYIGELRQLVGHRPLILTSVMALLVDARNRLLMQKRAGTGAWHVPGGFLELGERLEDAARREAFEETALTVGSLTLVGAYSGPDFHWFAPNGDEVYNVTVAYLTRDYSGTPVADGDEGTGVSFMPLSPLPKPLGPPARPVLDDLIGRGILEP</sequence>
<dbReference type="InterPro" id="IPR020476">
    <property type="entry name" value="Nudix_hydrolase"/>
</dbReference>
<dbReference type="PANTHER" id="PTHR43046:SF2">
    <property type="entry name" value="8-OXO-DGTP DIPHOSPHATASE-RELATED"/>
    <property type="match status" value="1"/>
</dbReference>
<organism evidence="4">
    <name type="scientific">uncultured Truepera sp</name>
    <dbReference type="NCBI Taxonomy" id="543023"/>
    <lineage>
        <taxon>Bacteria</taxon>
        <taxon>Thermotogati</taxon>
        <taxon>Deinococcota</taxon>
        <taxon>Deinococci</taxon>
        <taxon>Trueperales</taxon>
        <taxon>Trueperaceae</taxon>
        <taxon>Truepera</taxon>
        <taxon>environmental samples</taxon>
    </lineage>
</organism>
<dbReference type="SUPFAM" id="SSF55811">
    <property type="entry name" value="Nudix"/>
    <property type="match status" value="1"/>
</dbReference>
<protein>
    <recommendedName>
        <fullName evidence="3">Nudix hydrolase domain-containing protein</fullName>
    </recommendedName>
</protein>
<dbReference type="AlphaFoldDB" id="A0A6J4VWK4"/>